<proteinExistence type="predicted"/>
<sequence>MASEWLARTAELERGCSLVQQEAQLHGTPTSPHPEVRRPEAGASKDEGGWKVLRPAIGAITRRTEKFRRLDAVSKSEFHTDTVGDLAAAS</sequence>
<comment type="caution">
    <text evidence="2">The sequence shown here is derived from an EMBL/GenBank/DDBJ whole genome shotgun (WGS) entry which is preliminary data.</text>
</comment>
<gene>
    <name evidence="2" type="ORF">B5P46_08515</name>
</gene>
<dbReference type="EMBL" id="MZMU01000003">
    <property type="protein sequence ID" value="RXT28790.1"/>
    <property type="molecule type" value="Genomic_DNA"/>
</dbReference>
<evidence type="ECO:0000313" key="3">
    <source>
        <dbReference type="Proteomes" id="UP000290767"/>
    </source>
</evidence>
<dbReference type="Proteomes" id="UP000290767">
    <property type="component" value="Unassembled WGS sequence"/>
</dbReference>
<evidence type="ECO:0000313" key="2">
    <source>
        <dbReference type="EMBL" id="RXT28790.1"/>
    </source>
</evidence>
<name>A0A4V1P2V0_RHILE</name>
<evidence type="ECO:0000256" key="1">
    <source>
        <dbReference type="SAM" id="MobiDB-lite"/>
    </source>
</evidence>
<reference evidence="2 3" key="1">
    <citation type="submission" date="2017-03" db="EMBL/GenBank/DDBJ databases">
        <authorList>
            <person name="Safronova V.I."/>
            <person name="Sazanova A.L."/>
            <person name="Chirak E.R."/>
        </authorList>
    </citation>
    <scope>NUCLEOTIDE SEQUENCE [LARGE SCALE GENOMIC DNA]</scope>
    <source>
        <strain evidence="2 3">Tri-43</strain>
    </source>
</reference>
<dbReference type="AlphaFoldDB" id="A0A4V1P2V0"/>
<protein>
    <submittedName>
        <fullName evidence="2">Uncharacterized protein</fullName>
    </submittedName>
</protein>
<feature type="region of interest" description="Disordered" evidence="1">
    <location>
        <begin position="21"/>
        <end position="48"/>
    </location>
</feature>
<feature type="compositionally biased region" description="Basic and acidic residues" evidence="1">
    <location>
        <begin position="34"/>
        <end position="48"/>
    </location>
</feature>
<organism evidence="2 3">
    <name type="scientific">Rhizobium leguminosarum</name>
    <dbReference type="NCBI Taxonomy" id="384"/>
    <lineage>
        <taxon>Bacteria</taxon>
        <taxon>Pseudomonadati</taxon>
        <taxon>Pseudomonadota</taxon>
        <taxon>Alphaproteobacteria</taxon>
        <taxon>Hyphomicrobiales</taxon>
        <taxon>Rhizobiaceae</taxon>
        <taxon>Rhizobium/Agrobacterium group</taxon>
        <taxon>Rhizobium</taxon>
    </lineage>
</organism>
<accession>A0A4V1P2V0</accession>
<feature type="compositionally biased region" description="Polar residues" evidence="1">
    <location>
        <begin position="21"/>
        <end position="30"/>
    </location>
</feature>